<feature type="domain" description="TraG N-terminal Proteobacteria" evidence="3">
    <location>
        <begin position="4"/>
        <end position="467"/>
    </location>
</feature>
<keyword evidence="2" id="KW-0472">Membrane</keyword>
<gene>
    <name evidence="4" type="ORF">M5G27_27160</name>
</gene>
<sequence>MEFTIYSVGSAVYLEEVLNSVAMICGTGDIESLARIGFAIGALILGFQAVFNNTAIPFQKLLICLVLYMAMYGPSGRAIIEDVYDGDVAVVDNVPLGPLAVGSIISNIGYNLTNLFEQAFSTPAMTKYGFADPIETLMKVRSVTGNLMSIPSFTNGLGPNKNLVNSWSNYFRECTLPMLGTDLQDYADLYRANDPMGAARFSSSVYYTQIFDGPAGGRTLNCSDAHTALVNLTDSATDNVMSEIATAGFKRPGKTVDPDAVTSRIGDSLYALNMSATDARAYTMASVLYPIFLQAPGQKAVEDLQGSYGVMMGQAMAQQNTQWAAEGTQFTKYVRPFMTFFEGLIYAITPLMAFLITMGGFGIGLISKYLMLLAWMMLWMPALAIVNLYTVSSTASAMESILQTSSFDVGGTGVSFEMLKQMGPALEQAIGVAGLMASSIPAICLFLVSGTAIAASGIAGRMSGSDQINEKIASPDVVTPAAGLQTTPYATSDFDKGVRINGSENQRGNISVGSMLSESVQSSRATSEGSSQAFSKQFTSTMGRSLDNSKTIGEAADVGHSLQTSLGLDKSASFQAKYDSLRSQGYSASNIDAAIASTALSSGVDGKLGATAAAGVDGGPAGVKAGVSGGVGLSAGATASSTDQSTRSDSQAYADTLSAVKSSGLGETVKSALQKTDGTTLAKNFQSADRSSLSKADQDSLSQSAQKTINDQMAYQKVSGLANTYGYSEDMKLDSLTGKVINEGRDRAVVGDAMNKYGQEFQENQQMFSQTMLDPNRANTAAALYTLAKHHDFEALTGATVDYDKNANLRSPAVGNLEAETSNAGHMVDTGAFDSRFNTEKTAAVADAHQNIAARHAHNDGIAQNDSEVYAKKALDPAADRAADRIRGSATELNDRGESSFGILSAASNGVGAALGTRATREEYMHEGEQLGLNEAQADVFATARVGGLTDNSRERWDSYAAANHMDKDLSDGMYKQLVEAGLHDNGSGGHLADILTVNQRDNVGR</sequence>
<dbReference type="RefSeq" id="WP_050682286.1">
    <property type="nucleotide sequence ID" value="NZ_JAMDHA010000037.1"/>
</dbReference>
<dbReference type="Proteomes" id="UP001148185">
    <property type="component" value="Unassembled WGS sequence"/>
</dbReference>
<keyword evidence="5" id="KW-1185">Reference proteome</keyword>
<evidence type="ECO:0000313" key="5">
    <source>
        <dbReference type="Proteomes" id="UP001148185"/>
    </source>
</evidence>
<protein>
    <submittedName>
        <fullName evidence="4">Conjugal transfer protein TraG N-terminal domain-containing protein</fullName>
    </submittedName>
</protein>
<evidence type="ECO:0000259" key="3">
    <source>
        <dbReference type="Pfam" id="PF07916"/>
    </source>
</evidence>
<dbReference type="Pfam" id="PF07916">
    <property type="entry name" value="TraG_N"/>
    <property type="match status" value="1"/>
</dbReference>
<feature type="transmembrane region" description="Helical" evidence="2">
    <location>
        <begin position="57"/>
        <end position="74"/>
    </location>
</feature>
<dbReference type="EMBL" id="JAMDHA010000037">
    <property type="protein sequence ID" value="MDD1011156.1"/>
    <property type="molecule type" value="Genomic_DNA"/>
</dbReference>
<dbReference type="AlphaFoldDB" id="A0A9X4C6G1"/>
<evidence type="ECO:0000256" key="1">
    <source>
        <dbReference type="SAM" id="MobiDB-lite"/>
    </source>
</evidence>
<reference evidence="4 5" key="1">
    <citation type="submission" date="2022-05" db="EMBL/GenBank/DDBJ databases">
        <title>Novel Pseudomonas spp. Isolated from a Rainbow Trout Aquaculture Facility.</title>
        <authorList>
            <person name="Testerman T."/>
            <person name="Graf J."/>
        </authorList>
    </citation>
    <scope>NUCLEOTIDE SEQUENCE [LARGE SCALE GENOMIC DNA]</scope>
    <source>
        <strain evidence="4 5">ID1042</strain>
    </source>
</reference>
<name>A0A9X4C6G1_9PSED</name>
<feature type="transmembrane region" description="Helical" evidence="2">
    <location>
        <begin position="372"/>
        <end position="391"/>
    </location>
</feature>
<evidence type="ECO:0000313" key="4">
    <source>
        <dbReference type="EMBL" id="MDD1011156.1"/>
    </source>
</evidence>
<keyword evidence="2" id="KW-0812">Transmembrane</keyword>
<feature type="transmembrane region" description="Helical" evidence="2">
    <location>
        <begin position="429"/>
        <end position="455"/>
    </location>
</feature>
<keyword evidence="2" id="KW-1133">Transmembrane helix</keyword>
<comment type="caution">
    <text evidence="4">The sequence shown here is derived from an EMBL/GenBank/DDBJ whole genome shotgun (WGS) entry which is preliminary data.</text>
</comment>
<feature type="transmembrane region" description="Helical" evidence="2">
    <location>
        <begin position="33"/>
        <end position="51"/>
    </location>
</feature>
<proteinExistence type="predicted"/>
<feature type="transmembrane region" description="Helical" evidence="2">
    <location>
        <begin position="344"/>
        <end position="366"/>
    </location>
</feature>
<organism evidence="4 5">
    <name type="scientific">Pseudomonas shahriarae</name>
    <dbReference type="NCBI Taxonomy" id="2745512"/>
    <lineage>
        <taxon>Bacteria</taxon>
        <taxon>Pseudomonadati</taxon>
        <taxon>Pseudomonadota</taxon>
        <taxon>Gammaproteobacteria</taxon>
        <taxon>Pseudomonadales</taxon>
        <taxon>Pseudomonadaceae</taxon>
        <taxon>Pseudomonas</taxon>
    </lineage>
</organism>
<dbReference type="InterPro" id="IPR012931">
    <property type="entry name" value="TraG_N_Proteobacteria"/>
</dbReference>
<feature type="region of interest" description="Disordered" evidence="1">
    <location>
        <begin position="502"/>
        <end position="534"/>
    </location>
</feature>
<accession>A0A9X4C6G1</accession>
<evidence type="ECO:0000256" key="2">
    <source>
        <dbReference type="SAM" id="Phobius"/>
    </source>
</evidence>